<dbReference type="VEuPathDB" id="VectorBase:RSAN_048702"/>
<accession>A0A9D4PI04</accession>
<dbReference type="AlphaFoldDB" id="A0A9D4PI04"/>
<reference evidence="1" key="2">
    <citation type="submission" date="2021-09" db="EMBL/GenBank/DDBJ databases">
        <authorList>
            <person name="Jia N."/>
            <person name="Wang J."/>
            <person name="Shi W."/>
            <person name="Du L."/>
            <person name="Sun Y."/>
            <person name="Zhan W."/>
            <person name="Jiang J."/>
            <person name="Wang Q."/>
            <person name="Zhang B."/>
            <person name="Ji P."/>
            <person name="Sakyi L.B."/>
            <person name="Cui X."/>
            <person name="Yuan T."/>
            <person name="Jiang B."/>
            <person name="Yang W."/>
            <person name="Lam T.T.-Y."/>
            <person name="Chang Q."/>
            <person name="Ding S."/>
            <person name="Wang X."/>
            <person name="Zhu J."/>
            <person name="Ruan X."/>
            <person name="Zhao L."/>
            <person name="Wei J."/>
            <person name="Que T."/>
            <person name="Du C."/>
            <person name="Cheng J."/>
            <person name="Dai P."/>
            <person name="Han X."/>
            <person name="Huang E."/>
            <person name="Gao Y."/>
            <person name="Liu J."/>
            <person name="Shao H."/>
            <person name="Ye R."/>
            <person name="Li L."/>
            <person name="Wei W."/>
            <person name="Wang X."/>
            <person name="Wang C."/>
            <person name="Huo Q."/>
            <person name="Li W."/>
            <person name="Guo W."/>
            <person name="Chen H."/>
            <person name="Chen S."/>
            <person name="Zhou L."/>
            <person name="Zhou L."/>
            <person name="Ni X."/>
            <person name="Tian J."/>
            <person name="Zhou Y."/>
            <person name="Sheng Y."/>
            <person name="Liu T."/>
            <person name="Pan Y."/>
            <person name="Xia L."/>
            <person name="Li J."/>
            <person name="Zhao F."/>
            <person name="Cao W."/>
        </authorList>
    </citation>
    <scope>NUCLEOTIDE SEQUENCE</scope>
    <source>
        <strain evidence="1">Rsan-2018</strain>
        <tissue evidence="1">Larvae</tissue>
    </source>
</reference>
<proteinExistence type="predicted"/>
<keyword evidence="2" id="KW-1185">Reference proteome</keyword>
<dbReference type="EMBL" id="JABSTV010001253">
    <property type="protein sequence ID" value="KAH7943189.1"/>
    <property type="molecule type" value="Genomic_DNA"/>
</dbReference>
<evidence type="ECO:0000313" key="2">
    <source>
        <dbReference type="Proteomes" id="UP000821837"/>
    </source>
</evidence>
<reference evidence="1" key="1">
    <citation type="journal article" date="2020" name="Cell">
        <title>Large-Scale Comparative Analyses of Tick Genomes Elucidate Their Genetic Diversity and Vector Capacities.</title>
        <authorList>
            <consortium name="Tick Genome and Microbiome Consortium (TIGMIC)"/>
            <person name="Jia N."/>
            <person name="Wang J."/>
            <person name="Shi W."/>
            <person name="Du L."/>
            <person name="Sun Y."/>
            <person name="Zhan W."/>
            <person name="Jiang J.F."/>
            <person name="Wang Q."/>
            <person name="Zhang B."/>
            <person name="Ji P."/>
            <person name="Bell-Sakyi L."/>
            <person name="Cui X.M."/>
            <person name="Yuan T.T."/>
            <person name="Jiang B.G."/>
            <person name="Yang W.F."/>
            <person name="Lam T.T."/>
            <person name="Chang Q.C."/>
            <person name="Ding S.J."/>
            <person name="Wang X.J."/>
            <person name="Zhu J.G."/>
            <person name="Ruan X.D."/>
            <person name="Zhao L."/>
            <person name="Wei J.T."/>
            <person name="Ye R.Z."/>
            <person name="Que T.C."/>
            <person name="Du C.H."/>
            <person name="Zhou Y.H."/>
            <person name="Cheng J.X."/>
            <person name="Dai P.F."/>
            <person name="Guo W.B."/>
            <person name="Han X.H."/>
            <person name="Huang E.J."/>
            <person name="Li L.F."/>
            <person name="Wei W."/>
            <person name="Gao Y.C."/>
            <person name="Liu J.Z."/>
            <person name="Shao H.Z."/>
            <person name="Wang X."/>
            <person name="Wang C.C."/>
            <person name="Yang T.C."/>
            <person name="Huo Q.B."/>
            <person name="Li W."/>
            <person name="Chen H.Y."/>
            <person name="Chen S.E."/>
            <person name="Zhou L.G."/>
            <person name="Ni X.B."/>
            <person name="Tian J.H."/>
            <person name="Sheng Y."/>
            <person name="Liu T."/>
            <person name="Pan Y.S."/>
            <person name="Xia L.Y."/>
            <person name="Li J."/>
            <person name="Zhao F."/>
            <person name="Cao W.C."/>
        </authorList>
    </citation>
    <scope>NUCLEOTIDE SEQUENCE</scope>
    <source>
        <strain evidence="1">Rsan-2018</strain>
    </source>
</reference>
<comment type="caution">
    <text evidence="1">The sequence shown here is derived from an EMBL/GenBank/DDBJ whole genome shotgun (WGS) entry which is preliminary data.</text>
</comment>
<protein>
    <submittedName>
        <fullName evidence="1">Uncharacterized protein</fullName>
    </submittedName>
</protein>
<evidence type="ECO:0000313" key="1">
    <source>
        <dbReference type="EMBL" id="KAH7943189.1"/>
    </source>
</evidence>
<name>A0A9D4PI04_RHISA</name>
<dbReference type="Proteomes" id="UP000821837">
    <property type="component" value="Unassembled WGS sequence"/>
</dbReference>
<organism evidence="1 2">
    <name type="scientific">Rhipicephalus sanguineus</name>
    <name type="common">Brown dog tick</name>
    <name type="synonym">Ixodes sanguineus</name>
    <dbReference type="NCBI Taxonomy" id="34632"/>
    <lineage>
        <taxon>Eukaryota</taxon>
        <taxon>Metazoa</taxon>
        <taxon>Ecdysozoa</taxon>
        <taxon>Arthropoda</taxon>
        <taxon>Chelicerata</taxon>
        <taxon>Arachnida</taxon>
        <taxon>Acari</taxon>
        <taxon>Parasitiformes</taxon>
        <taxon>Ixodida</taxon>
        <taxon>Ixodoidea</taxon>
        <taxon>Ixodidae</taxon>
        <taxon>Rhipicephalinae</taxon>
        <taxon>Rhipicephalus</taxon>
        <taxon>Rhipicephalus</taxon>
    </lineage>
</organism>
<sequence>MSVSLAGSRACGEVAVVEPDVSEVSWAVEVGEDVQMAGKSEGPWAEAVEKTDLSVEWPMAAGTTCTSSGGWSGAGIDALVAGRGVGGVVAGEVKSWSSEGCGPVGTAPCDGGEIWNSRLPGSRR</sequence>
<gene>
    <name evidence="1" type="ORF">HPB52_006270</name>
</gene>